<dbReference type="GO" id="GO:0005230">
    <property type="term" value="F:extracellular ligand-gated monoatomic ion channel activity"/>
    <property type="evidence" value="ECO:0007669"/>
    <property type="project" value="InterPro"/>
</dbReference>
<dbReference type="Pfam" id="PF02932">
    <property type="entry name" value="Neur_chan_memb"/>
    <property type="match status" value="1"/>
</dbReference>
<keyword evidence="5" id="KW-0406">Ion transport</keyword>
<dbReference type="InterPro" id="IPR006029">
    <property type="entry name" value="Neurotrans-gated_channel_TM"/>
</dbReference>
<protein>
    <submittedName>
        <fullName evidence="9">Uncharacterized protein</fullName>
    </submittedName>
</protein>
<evidence type="ECO:0000256" key="1">
    <source>
        <dbReference type="ARBA" id="ARBA00004141"/>
    </source>
</evidence>
<keyword evidence="4 5" id="KW-0472">Membrane</keyword>
<dbReference type="GO" id="GO:0016020">
    <property type="term" value="C:membrane"/>
    <property type="evidence" value="ECO:0007669"/>
    <property type="project" value="UniProtKB-SubCell"/>
</dbReference>
<dbReference type="InterPro" id="IPR036734">
    <property type="entry name" value="Neur_chan_lig-bd_sf"/>
</dbReference>
<evidence type="ECO:0000256" key="4">
    <source>
        <dbReference type="ARBA" id="ARBA00023136"/>
    </source>
</evidence>
<feature type="transmembrane region" description="Helical" evidence="5">
    <location>
        <begin position="505"/>
        <end position="529"/>
    </location>
</feature>
<keyword evidence="2 5" id="KW-0812">Transmembrane</keyword>
<feature type="transmembrane region" description="Helical" evidence="5">
    <location>
        <begin position="536"/>
        <end position="557"/>
    </location>
</feature>
<keyword evidence="5" id="KW-0813">Transport</keyword>
<dbReference type="InterPro" id="IPR038050">
    <property type="entry name" value="Neuro_actylchol_rec"/>
</dbReference>
<feature type="domain" description="Neurotransmitter-gated ion-channel ligand-binding" evidence="7">
    <location>
        <begin position="303"/>
        <end position="504"/>
    </location>
</feature>
<keyword evidence="10" id="KW-1185">Reference proteome</keyword>
<dbReference type="PRINTS" id="PR00252">
    <property type="entry name" value="NRIONCHANNEL"/>
</dbReference>
<feature type="transmembrane region" description="Helical" evidence="5">
    <location>
        <begin position="569"/>
        <end position="592"/>
    </location>
</feature>
<reference evidence="9" key="1">
    <citation type="journal article" date="2023" name="G3 (Bethesda)">
        <title>A reference genome for the long-term kleptoplast-retaining sea slug Elysia crispata morphotype clarki.</title>
        <authorList>
            <person name="Eastman K.E."/>
            <person name="Pendleton A.L."/>
            <person name="Shaikh M.A."/>
            <person name="Suttiyut T."/>
            <person name="Ogas R."/>
            <person name="Tomko P."/>
            <person name="Gavelis G."/>
            <person name="Widhalm J.R."/>
            <person name="Wisecaver J.H."/>
        </authorList>
    </citation>
    <scope>NUCLEOTIDE SEQUENCE</scope>
    <source>
        <strain evidence="9">ECLA1</strain>
    </source>
</reference>
<dbReference type="Gene3D" id="1.20.58.390">
    <property type="entry name" value="Neurotransmitter-gated ion-channel transmembrane domain"/>
    <property type="match status" value="1"/>
</dbReference>
<organism evidence="9 10">
    <name type="scientific">Elysia crispata</name>
    <name type="common">lettuce slug</name>
    <dbReference type="NCBI Taxonomy" id="231223"/>
    <lineage>
        <taxon>Eukaryota</taxon>
        <taxon>Metazoa</taxon>
        <taxon>Spiralia</taxon>
        <taxon>Lophotrochozoa</taxon>
        <taxon>Mollusca</taxon>
        <taxon>Gastropoda</taxon>
        <taxon>Heterobranchia</taxon>
        <taxon>Euthyneura</taxon>
        <taxon>Panpulmonata</taxon>
        <taxon>Sacoglossa</taxon>
        <taxon>Placobranchoidea</taxon>
        <taxon>Plakobranchidae</taxon>
        <taxon>Elysia</taxon>
    </lineage>
</organism>
<dbReference type="InterPro" id="IPR006202">
    <property type="entry name" value="Neur_chan_lig-bd"/>
</dbReference>
<feature type="transmembrane region" description="Helical" evidence="5">
    <location>
        <begin position="747"/>
        <end position="768"/>
    </location>
</feature>
<proteinExistence type="inferred from homology"/>
<evidence type="ECO:0000256" key="6">
    <source>
        <dbReference type="SAM" id="MobiDB-lite"/>
    </source>
</evidence>
<dbReference type="PANTHER" id="PTHR18945">
    <property type="entry name" value="NEUROTRANSMITTER GATED ION CHANNEL"/>
    <property type="match status" value="1"/>
</dbReference>
<feature type="domain" description="Neurotransmitter-gated ion-channel transmembrane" evidence="8">
    <location>
        <begin position="512"/>
        <end position="762"/>
    </location>
</feature>
<evidence type="ECO:0000256" key="2">
    <source>
        <dbReference type="ARBA" id="ARBA00022692"/>
    </source>
</evidence>
<dbReference type="InterPro" id="IPR036719">
    <property type="entry name" value="Neuro-gated_channel_TM_sf"/>
</dbReference>
<dbReference type="InterPro" id="IPR006201">
    <property type="entry name" value="Neur_channel"/>
</dbReference>
<dbReference type="CDD" id="cd19051">
    <property type="entry name" value="LGIC_TM_cation"/>
    <property type="match status" value="1"/>
</dbReference>
<keyword evidence="5" id="KW-0407">Ion channel</keyword>
<dbReference type="SUPFAM" id="SSF63712">
    <property type="entry name" value="Nicotinic receptor ligand binding domain-like"/>
    <property type="match status" value="1"/>
</dbReference>
<dbReference type="SUPFAM" id="SSF90112">
    <property type="entry name" value="Neurotransmitter-gated ion-channel transmembrane pore"/>
    <property type="match status" value="1"/>
</dbReference>
<dbReference type="GO" id="GO:0004888">
    <property type="term" value="F:transmembrane signaling receptor activity"/>
    <property type="evidence" value="ECO:0007669"/>
    <property type="project" value="InterPro"/>
</dbReference>
<dbReference type="Proteomes" id="UP001283361">
    <property type="component" value="Unassembled WGS sequence"/>
</dbReference>
<comment type="similarity">
    <text evidence="5">Belongs to the ligand-gated ion channel (TC 1.A.9) family.</text>
</comment>
<dbReference type="PROSITE" id="PS00236">
    <property type="entry name" value="NEUROTR_ION_CHANNEL"/>
    <property type="match status" value="1"/>
</dbReference>
<feature type="transmembrane region" description="Helical" evidence="5">
    <location>
        <begin position="52"/>
        <end position="74"/>
    </location>
</feature>
<gene>
    <name evidence="9" type="ORF">RRG08_050975</name>
</gene>
<evidence type="ECO:0000259" key="8">
    <source>
        <dbReference type="Pfam" id="PF02932"/>
    </source>
</evidence>
<evidence type="ECO:0000313" key="10">
    <source>
        <dbReference type="Proteomes" id="UP001283361"/>
    </source>
</evidence>
<evidence type="ECO:0000313" key="9">
    <source>
        <dbReference type="EMBL" id="KAK3778283.1"/>
    </source>
</evidence>
<comment type="subcellular location">
    <subcellularLocation>
        <location evidence="1">Membrane</location>
        <topology evidence="1">Multi-pass membrane protein</topology>
    </subcellularLocation>
</comment>
<feature type="region of interest" description="Disordered" evidence="6">
    <location>
        <begin position="686"/>
        <end position="705"/>
    </location>
</feature>
<dbReference type="InterPro" id="IPR018000">
    <property type="entry name" value="Neurotransmitter_ion_chnl_CS"/>
</dbReference>
<evidence type="ECO:0000259" key="7">
    <source>
        <dbReference type="Pfam" id="PF02931"/>
    </source>
</evidence>
<keyword evidence="3 5" id="KW-1133">Transmembrane helix</keyword>
<dbReference type="AlphaFoldDB" id="A0AAE0ZZ03"/>
<dbReference type="FunFam" id="2.70.170.10:FF:000028">
    <property type="entry name" value="AcetylCholine Receptor"/>
    <property type="match status" value="1"/>
</dbReference>
<sequence>MDKSSPKESSIQYIQGADRVNTSLTEETATPHIATTSSSKLKMGKERLNNRLWMILALVFMAASIALSISLILVTKMVSEKDNSVQDEDHFTPSMEEILALYPMFFRTVEQQKHIEESYAKLIIPNNIKIAPEDTNYPPQRCIFQCLNRTSQTALIETPVVNNACCISTTSFIDPNSAKAIWGETVTVIQYGKFKQYFPSEDCRQVEGCTGCTCGQQNIYTSAVIRVGSNVNEEDICLLSKVGLTIIDHERILILYFFARILGPKIKPGNVTSEDMDGKQKSLVLITTVVLSTAMAAFTVEDETRLRSDKLTNYSSEVRPSGQTIIRMSFFLTAISGLDLRNQIFSVAGWWSMHWTDSRLAWTRSDYNDIPVIQIFEDKVWTPSVVVDNSVKDLSAIDEDNIPLRVDNLGTVNWNPPGLISVSCDMDITHFPFDTQVCALQVTSFGYTIQELDIYVFEDGINLSYFSEDGEWTILSTWNQRATYKEGNYDYARVYYYFKLKRKPLYYGLNMLLPVLVTAVLTVFVFLLPADSGEKIGYCLTVLLAFMVILTLIAADLPTTAANTSLLELYIAIVLIMGALSVVLSIFVLDIYHRPEQAPIPKFVRNLTLLGMRINCYKTSPYCGKEKVEPEIDYIEHFPKERALRMKPSYMSVHYIRDTLESDNPYKPQPNGRAIYSNTIYHPAASTRTDRRASEGTSKGVPPQKPVLIRKHTSLNLSPVTAQSTPGDISRGGEITWQTVSIVLDGFLLRFYTLFLVVSSVVFMVLLMDG</sequence>
<evidence type="ECO:0000256" key="5">
    <source>
        <dbReference type="RuleBase" id="RU000687"/>
    </source>
</evidence>
<name>A0AAE0ZZ03_9GAST</name>
<evidence type="ECO:0000256" key="3">
    <source>
        <dbReference type="ARBA" id="ARBA00022989"/>
    </source>
</evidence>
<dbReference type="Pfam" id="PF02931">
    <property type="entry name" value="Neur_chan_LBD"/>
    <property type="match status" value="1"/>
</dbReference>
<dbReference type="Gene3D" id="2.70.170.10">
    <property type="entry name" value="Neurotransmitter-gated ion-channel ligand-binding domain"/>
    <property type="match status" value="1"/>
</dbReference>
<comment type="caution">
    <text evidence="9">The sequence shown here is derived from an EMBL/GenBank/DDBJ whole genome shotgun (WGS) entry which is preliminary data.</text>
</comment>
<dbReference type="EMBL" id="JAWDGP010002979">
    <property type="protein sequence ID" value="KAK3778283.1"/>
    <property type="molecule type" value="Genomic_DNA"/>
</dbReference>
<accession>A0AAE0ZZ03</accession>
<dbReference type="CDD" id="cd18989">
    <property type="entry name" value="LGIC_ECD_cation"/>
    <property type="match status" value="1"/>
</dbReference>